<sequence length="169" mass="18998">AKSIVFFLLRSVRCKLESSAPIKPPELMRLHAVCFHELKTAVVLLGDTEIHLAKSIVFFLLRSIRCKLESSAPIKPPELMRLHAVCFHELKTAVVLLGDTEIHLAKSIVFFLLRSVRCKLESSAPIKPPELMRLHAVCFHELKTAVVLLGDTEIHLVAMPSKEKNIPCF</sequence>
<evidence type="ECO:0000313" key="1">
    <source>
        <dbReference type="EMBL" id="KAH0875139.1"/>
    </source>
</evidence>
<gene>
    <name evidence="1" type="ORF">HID58_072501</name>
</gene>
<organism evidence="1 2">
    <name type="scientific">Brassica napus</name>
    <name type="common">Rape</name>
    <dbReference type="NCBI Taxonomy" id="3708"/>
    <lineage>
        <taxon>Eukaryota</taxon>
        <taxon>Viridiplantae</taxon>
        <taxon>Streptophyta</taxon>
        <taxon>Embryophyta</taxon>
        <taxon>Tracheophyta</taxon>
        <taxon>Spermatophyta</taxon>
        <taxon>Magnoliopsida</taxon>
        <taxon>eudicotyledons</taxon>
        <taxon>Gunneridae</taxon>
        <taxon>Pentapetalae</taxon>
        <taxon>rosids</taxon>
        <taxon>malvids</taxon>
        <taxon>Brassicales</taxon>
        <taxon>Brassicaceae</taxon>
        <taxon>Brassiceae</taxon>
        <taxon>Brassica</taxon>
    </lineage>
</organism>
<dbReference type="Proteomes" id="UP000824890">
    <property type="component" value="Unassembled WGS sequence"/>
</dbReference>
<keyword evidence="2" id="KW-1185">Reference proteome</keyword>
<name>A0ABQ7Z4U0_BRANA</name>
<evidence type="ECO:0000313" key="2">
    <source>
        <dbReference type="Proteomes" id="UP000824890"/>
    </source>
</evidence>
<accession>A0ABQ7Z4U0</accession>
<dbReference type="EMBL" id="JAGKQM010000016">
    <property type="protein sequence ID" value="KAH0875139.1"/>
    <property type="molecule type" value="Genomic_DNA"/>
</dbReference>
<reference evidence="1 2" key="1">
    <citation type="submission" date="2021-05" db="EMBL/GenBank/DDBJ databases">
        <title>Genome Assembly of Synthetic Allotetraploid Brassica napus Reveals Homoeologous Exchanges between Subgenomes.</title>
        <authorList>
            <person name="Davis J.T."/>
        </authorList>
    </citation>
    <scope>NUCLEOTIDE SEQUENCE [LARGE SCALE GENOMIC DNA]</scope>
    <source>
        <strain evidence="2">cv. Da-Ae</strain>
        <tissue evidence="1">Seedling</tissue>
    </source>
</reference>
<comment type="caution">
    <text evidence="1">The sequence shown here is derived from an EMBL/GenBank/DDBJ whole genome shotgun (WGS) entry which is preliminary data.</text>
</comment>
<feature type="non-terminal residue" evidence="1">
    <location>
        <position position="1"/>
    </location>
</feature>
<protein>
    <submittedName>
        <fullName evidence="1">Uncharacterized protein</fullName>
    </submittedName>
</protein>
<proteinExistence type="predicted"/>